<comment type="function">
    <text evidence="3">Catalyzes the phosphorylation of the 3'-hydroxyl group of dephosphocoenzyme A to form coenzyme A.</text>
</comment>
<comment type="catalytic activity">
    <reaction evidence="3">
        <text>3'-dephospho-CoA + ATP = ADP + CoA + H(+)</text>
        <dbReference type="Rhea" id="RHEA:18245"/>
        <dbReference type="ChEBI" id="CHEBI:15378"/>
        <dbReference type="ChEBI" id="CHEBI:30616"/>
        <dbReference type="ChEBI" id="CHEBI:57287"/>
        <dbReference type="ChEBI" id="CHEBI:57328"/>
        <dbReference type="ChEBI" id="CHEBI:456216"/>
        <dbReference type="EC" id="2.7.1.24"/>
    </reaction>
</comment>
<dbReference type="PANTHER" id="PTHR10695">
    <property type="entry name" value="DEPHOSPHO-COA KINASE-RELATED"/>
    <property type="match status" value="1"/>
</dbReference>
<reference evidence="5" key="2">
    <citation type="journal article" date="2021" name="PeerJ">
        <title>Extensive microbial diversity within the chicken gut microbiome revealed by metagenomics and culture.</title>
        <authorList>
            <person name="Gilroy R."/>
            <person name="Ravi A."/>
            <person name="Getino M."/>
            <person name="Pursley I."/>
            <person name="Horton D.L."/>
            <person name="Alikhan N.F."/>
            <person name="Baker D."/>
            <person name="Gharbi K."/>
            <person name="Hall N."/>
            <person name="Watson M."/>
            <person name="Adriaenssens E.M."/>
            <person name="Foster-Nyarko E."/>
            <person name="Jarju S."/>
            <person name="Secka A."/>
            <person name="Antonio M."/>
            <person name="Oren A."/>
            <person name="Chaudhuri R.R."/>
            <person name="La Ragione R."/>
            <person name="Hildebrand F."/>
            <person name="Pallen M.J."/>
        </authorList>
    </citation>
    <scope>NUCLEOTIDE SEQUENCE</scope>
    <source>
        <strain evidence="5">CHK33-4379</strain>
    </source>
</reference>
<evidence type="ECO:0000313" key="6">
    <source>
        <dbReference type="Proteomes" id="UP000824136"/>
    </source>
</evidence>
<dbReference type="GO" id="GO:0004140">
    <property type="term" value="F:dephospho-CoA kinase activity"/>
    <property type="evidence" value="ECO:0007669"/>
    <property type="project" value="UniProtKB-UniRule"/>
</dbReference>
<evidence type="ECO:0000256" key="3">
    <source>
        <dbReference type="HAMAP-Rule" id="MF_00376"/>
    </source>
</evidence>
<dbReference type="PANTHER" id="PTHR10695:SF46">
    <property type="entry name" value="BIFUNCTIONAL COENZYME A SYNTHASE-RELATED"/>
    <property type="match status" value="1"/>
</dbReference>
<comment type="subcellular location">
    <subcellularLocation>
        <location evidence="3">Cytoplasm</location>
    </subcellularLocation>
</comment>
<dbReference type="AlphaFoldDB" id="A0A9D1GUW1"/>
<evidence type="ECO:0000256" key="4">
    <source>
        <dbReference type="NCBIfam" id="TIGR00152"/>
    </source>
</evidence>
<evidence type="ECO:0000256" key="2">
    <source>
        <dbReference type="ARBA" id="ARBA00022840"/>
    </source>
</evidence>
<dbReference type="GO" id="GO:0005524">
    <property type="term" value="F:ATP binding"/>
    <property type="evidence" value="ECO:0007669"/>
    <property type="project" value="UniProtKB-UniRule"/>
</dbReference>
<dbReference type="EC" id="2.7.1.24" evidence="3 4"/>
<proteinExistence type="inferred from homology"/>
<dbReference type="GO" id="GO:0015937">
    <property type="term" value="P:coenzyme A biosynthetic process"/>
    <property type="evidence" value="ECO:0007669"/>
    <property type="project" value="UniProtKB-UniRule"/>
</dbReference>
<keyword evidence="1 3" id="KW-0547">Nucleotide-binding</keyword>
<organism evidence="5 6">
    <name type="scientific">Candidatus Faeciplasma pullistercoris</name>
    <dbReference type="NCBI Taxonomy" id="2840800"/>
    <lineage>
        <taxon>Bacteria</taxon>
        <taxon>Bacillati</taxon>
        <taxon>Bacillota</taxon>
        <taxon>Clostridia</taxon>
        <taxon>Eubacteriales</taxon>
        <taxon>Oscillospiraceae</taxon>
        <taxon>Oscillospiraceae incertae sedis</taxon>
        <taxon>Candidatus Faeciplasma</taxon>
    </lineage>
</organism>
<comment type="pathway">
    <text evidence="3">Cofactor biosynthesis; coenzyme A biosynthesis; CoA from (R)-pantothenate: step 5/5.</text>
</comment>
<dbReference type="EMBL" id="DVLL01000021">
    <property type="protein sequence ID" value="HIT59337.1"/>
    <property type="molecule type" value="Genomic_DNA"/>
</dbReference>
<name>A0A9D1GUW1_9FIRM</name>
<dbReference type="HAMAP" id="MF_00376">
    <property type="entry name" value="Dephospho_CoA_kinase"/>
    <property type="match status" value="1"/>
</dbReference>
<evidence type="ECO:0000313" key="5">
    <source>
        <dbReference type="EMBL" id="HIT59337.1"/>
    </source>
</evidence>
<dbReference type="InterPro" id="IPR001977">
    <property type="entry name" value="Depp_CoAkinase"/>
</dbReference>
<dbReference type="Proteomes" id="UP000824136">
    <property type="component" value="Unassembled WGS sequence"/>
</dbReference>
<evidence type="ECO:0000256" key="1">
    <source>
        <dbReference type="ARBA" id="ARBA00022741"/>
    </source>
</evidence>
<dbReference type="SUPFAM" id="SSF52540">
    <property type="entry name" value="P-loop containing nucleoside triphosphate hydrolases"/>
    <property type="match status" value="1"/>
</dbReference>
<reference evidence="5" key="1">
    <citation type="submission" date="2020-10" db="EMBL/GenBank/DDBJ databases">
        <authorList>
            <person name="Gilroy R."/>
        </authorList>
    </citation>
    <scope>NUCLEOTIDE SEQUENCE</scope>
    <source>
        <strain evidence="5">CHK33-4379</strain>
    </source>
</reference>
<comment type="similarity">
    <text evidence="3">Belongs to the CoaE family.</text>
</comment>
<dbReference type="Gene3D" id="3.40.50.300">
    <property type="entry name" value="P-loop containing nucleotide triphosphate hydrolases"/>
    <property type="match status" value="1"/>
</dbReference>
<feature type="binding site" evidence="3">
    <location>
        <begin position="17"/>
        <end position="22"/>
    </location>
    <ligand>
        <name>ATP</name>
        <dbReference type="ChEBI" id="CHEBI:30616"/>
    </ligand>
</feature>
<dbReference type="CDD" id="cd02022">
    <property type="entry name" value="DPCK"/>
    <property type="match status" value="1"/>
</dbReference>
<dbReference type="InterPro" id="IPR027417">
    <property type="entry name" value="P-loop_NTPase"/>
</dbReference>
<dbReference type="PROSITE" id="PS51219">
    <property type="entry name" value="DPCK"/>
    <property type="match status" value="1"/>
</dbReference>
<dbReference type="Pfam" id="PF01121">
    <property type="entry name" value="CoaE"/>
    <property type="match status" value="1"/>
</dbReference>
<comment type="caution">
    <text evidence="5">The sequence shown here is derived from an EMBL/GenBank/DDBJ whole genome shotgun (WGS) entry which is preliminary data.</text>
</comment>
<dbReference type="GO" id="GO:0005737">
    <property type="term" value="C:cytoplasm"/>
    <property type="evidence" value="ECO:0007669"/>
    <property type="project" value="UniProtKB-SubCell"/>
</dbReference>
<dbReference type="NCBIfam" id="TIGR00152">
    <property type="entry name" value="dephospho-CoA kinase"/>
    <property type="match status" value="1"/>
</dbReference>
<accession>A0A9D1GUW1</accession>
<keyword evidence="3" id="KW-0173">Coenzyme A biosynthesis</keyword>
<protein>
    <recommendedName>
        <fullName evidence="3 4">Dephospho-CoA kinase</fullName>
        <ecNumber evidence="3 4">2.7.1.24</ecNumber>
    </recommendedName>
    <alternativeName>
        <fullName evidence="3">Dephosphocoenzyme A kinase</fullName>
    </alternativeName>
</protein>
<keyword evidence="3" id="KW-0963">Cytoplasm</keyword>
<keyword evidence="3 5" id="KW-0418">Kinase</keyword>
<sequence>MSLSDKICVVGLTGQSGAGKSSVSRIFQKNGFPIIDADEISRSVAQTNEFLREVRELFPDCVDELGLDRKKLAAIVFNSPDKLKSYTDIIYPYITKNVLTTLTGFADDGANIVVLDAPTLFESGLNDICSVIVSVVAPMDIKIRRILERDGIPVEAVTSRLSAQKSEEYFTLKSDYVICNDADLGSLEAKTAEVISKIRERHNG</sequence>
<keyword evidence="2 3" id="KW-0067">ATP-binding</keyword>
<keyword evidence="3 5" id="KW-0808">Transferase</keyword>
<gene>
    <name evidence="3" type="primary">coaE</name>
    <name evidence="5" type="ORF">IAC39_06470</name>
</gene>